<dbReference type="PANTHER" id="PTHR33744:SF15">
    <property type="entry name" value="CARBOHYDRATE DIACID REGULATOR"/>
    <property type="match status" value="1"/>
</dbReference>
<protein>
    <recommendedName>
        <fullName evidence="1">PucR C-terminal helix-turn-helix domain-containing protein</fullName>
    </recommendedName>
</protein>
<dbReference type="EMBL" id="ALPT02000016">
    <property type="protein sequence ID" value="KGA98050.1"/>
    <property type="molecule type" value="Genomic_DNA"/>
</dbReference>
<keyword evidence="4" id="KW-1185">Reference proteome</keyword>
<comment type="caution">
    <text evidence="2">The sequence shown here is derived from an EMBL/GenBank/DDBJ whole genome shotgun (WGS) entry which is preliminary data.</text>
</comment>
<dbReference type="InterPro" id="IPR009057">
    <property type="entry name" value="Homeodomain-like_sf"/>
</dbReference>
<feature type="domain" description="PucR C-terminal helix-turn-helix" evidence="1">
    <location>
        <begin position="231"/>
        <end position="284"/>
    </location>
</feature>
<sequence length="295" mass="34826">MNKDKLKRVFAEGIVKNQRPSVHDSLLWLNIEGEAIGFKREHLTEKELLLLKELYPEFVHIPEPKTPEENEWNKWFLGERNLAPNTANIRFIHFTLEQSIDDYDAFHDIWDSMSEEPSSIIWFSQKNGVVINTNEMTREKNDFESLIDAMSSDFYADLTILIGAEVAEPKMEQFKWEQQCLENIQSLNPKKRVFHIHEAYVYYLHSFIPTNERNQFMKSFFTEEILHDFDLLNSISVYFESNLNISLAAKTLHMHRNSLQYRLDKFSDKTGIDLKQFSQAAFVYSLLLLLPLKKH</sequence>
<organism evidence="2 4">
    <name type="scientific">Alkalihalobacillus alcalophilus ATCC 27647 = CGMCC 1.3604</name>
    <dbReference type="NCBI Taxonomy" id="1218173"/>
    <lineage>
        <taxon>Bacteria</taxon>
        <taxon>Bacillati</taxon>
        <taxon>Bacillota</taxon>
        <taxon>Bacilli</taxon>
        <taxon>Bacillales</taxon>
        <taxon>Bacillaceae</taxon>
        <taxon>Alkalihalobacillus</taxon>
    </lineage>
</organism>
<dbReference type="AlphaFoldDB" id="A0A094XGY3"/>
<evidence type="ECO:0000313" key="5">
    <source>
        <dbReference type="Proteomes" id="UP000297014"/>
    </source>
</evidence>
<reference evidence="2 4" key="1">
    <citation type="journal article" date="2014" name="Genome Announc.">
        <title>Draft Genome Sequence of Bacillus alcalophilus AV1934, a Classic Alkaliphile Isolated from Human Feces in 1934.</title>
        <authorList>
            <person name="Attie O."/>
            <person name="Jayaprakash A."/>
            <person name="Shah H."/>
            <person name="Paulsen I.T."/>
            <person name="Morino M."/>
            <person name="Takahashi Y."/>
            <person name="Narumi I."/>
            <person name="Sachidanandam R."/>
            <person name="Satoh K."/>
            <person name="Ito M."/>
            <person name="Krulwich T.A."/>
        </authorList>
    </citation>
    <scope>NUCLEOTIDE SEQUENCE [LARGE SCALE GENOMIC DNA]</scope>
    <source>
        <strain evidence="2 4">AV1934</strain>
    </source>
</reference>
<dbReference type="eggNOG" id="COG2508">
    <property type="taxonomic scope" value="Bacteria"/>
</dbReference>
<accession>A0A094XGY3</accession>
<dbReference type="STRING" id="1218173.BALCAV_0206505"/>
<evidence type="ECO:0000313" key="2">
    <source>
        <dbReference type="EMBL" id="KGA98050.1"/>
    </source>
</evidence>
<dbReference type="EMBL" id="JALP01000397">
    <property type="protein sequence ID" value="THG88310.1"/>
    <property type="molecule type" value="Genomic_DNA"/>
</dbReference>
<dbReference type="InterPro" id="IPR051448">
    <property type="entry name" value="CdaR-like_regulators"/>
</dbReference>
<dbReference type="InterPro" id="IPR042070">
    <property type="entry name" value="PucR_C-HTH_sf"/>
</dbReference>
<dbReference type="Gene3D" id="1.10.10.2840">
    <property type="entry name" value="PucR C-terminal helix-turn-helix domain"/>
    <property type="match status" value="1"/>
</dbReference>
<gene>
    <name evidence="3" type="ORF">AJ85_07115</name>
    <name evidence="2" type="ORF">BALCAV_0206505</name>
</gene>
<evidence type="ECO:0000313" key="4">
    <source>
        <dbReference type="Proteomes" id="UP000002754"/>
    </source>
</evidence>
<proteinExistence type="predicted"/>
<dbReference type="PANTHER" id="PTHR33744">
    <property type="entry name" value="CARBOHYDRATE DIACID REGULATOR"/>
    <property type="match status" value="1"/>
</dbReference>
<name>A0A094XGY3_ALKAL</name>
<evidence type="ECO:0000313" key="3">
    <source>
        <dbReference type="EMBL" id="THG88310.1"/>
    </source>
</evidence>
<dbReference type="RefSeq" id="WP_003322904.1">
    <property type="nucleotide sequence ID" value="NZ_ALPT02000016.1"/>
</dbReference>
<evidence type="ECO:0000259" key="1">
    <source>
        <dbReference type="Pfam" id="PF13556"/>
    </source>
</evidence>
<reference evidence="3 5" key="2">
    <citation type="submission" date="2014-01" db="EMBL/GenBank/DDBJ databases">
        <title>Draft genome sequencing of Bacillus alcalophilus CGMCC 1.3604.</title>
        <authorList>
            <person name="Yang J."/>
            <person name="Diao L."/>
            <person name="Yang S."/>
        </authorList>
    </citation>
    <scope>NUCLEOTIDE SEQUENCE [LARGE SCALE GENOMIC DNA]</scope>
    <source>
        <strain evidence="3 5">CGMCC 1.3604</strain>
    </source>
</reference>
<dbReference type="InterPro" id="IPR025736">
    <property type="entry name" value="PucR_C-HTH_dom"/>
</dbReference>
<dbReference type="SUPFAM" id="SSF46689">
    <property type="entry name" value="Homeodomain-like"/>
    <property type="match status" value="1"/>
</dbReference>
<dbReference type="Pfam" id="PF13556">
    <property type="entry name" value="HTH_30"/>
    <property type="match status" value="1"/>
</dbReference>
<dbReference type="Proteomes" id="UP000002754">
    <property type="component" value="Unassembled WGS sequence"/>
</dbReference>
<dbReference type="OrthoDB" id="9792148at2"/>
<dbReference type="Proteomes" id="UP000297014">
    <property type="component" value="Unassembled WGS sequence"/>
</dbReference>